<dbReference type="Proteomes" id="UP000299102">
    <property type="component" value="Unassembled WGS sequence"/>
</dbReference>
<organism evidence="6 7">
    <name type="scientific">Eumeta variegata</name>
    <name type="common">Bagworm moth</name>
    <name type="synonym">Eumeta japonica</name>
    <dbReference type="NCBI Taxonomy" id="151549"/>
    <lineage>
        <taxon>Eukaryota</taxon>
        <taxon>Metazoa</taxon>
        <taxon>Ecdysozoa</taxon>
        <taxon>Arthropoda</taxon>
        <taxon>Hexapoda</taxon>
        <taxon>Insecta</taxon>
        <taxon>Pterygota</taxon>
        <taxon>Neoptera</taxon>
        <taxon>Endopterygota</taxon>
        <taxon>Lepidoptera</taxon>
        <taxon>Glossata</taxon>
        <taxon>Ditrysia</taxon>
        <taxon>Tineoidea</taxon>
        <taxon>Psychidae</taxon>
        <taxon>Oiketicinae</taxon>
        <taxon>Eumeta</taxon>
    </lineage>
</organism>
<name>A0A4C1SAM2_EUMVA</name>
<dbReference type="AlphaFoldDB" id="A0A4C1SAM2"/>
<accession>A0A4C1SAM2</accession>
<dbReference type="InterPro" id="IPR029058">
    <property type="entry name" value="AB_hydrolase_fold"/>
</dbReference>
<dbReference type="GO" id="GO:0016042">
    <property type="term" value="P:lipid catabolic process"/>
    <property type="evidence" value="ECO:0007669"/>
    <property type="project" value="TreeGrafter"/>
</dbReference>
<dbReference type="Gene3D" id="3.40.50.1820">
    <property type="entry name" value="alpha/beta hydrolase"/>
    <property type="match status" value="1"/>
</dbReference>
<dbReference type="GO" id="GO:0017171">
    <property type="term" value="F:serine hydrolase activity"/>
    <property type="evidence" value="ECO:0007669"/>
    <property type="project" value="TreeGrafter"/>
</dbReference>
<dbReference type="InterPro" id="IPR000734">
    <property type="entry name" value="TAG_lipase"/>
</dbReference>
<comment type="subcellular location">
    <subcellularLocation>
        <location evidence="1">Secreted</location>
    </subcellularLocation>
</comment>
<dbReference type="Pfam" id="PF00151">
    <property type="entry name" value="Lipase"/>
    <property type="match status" value="1"/>
</dbReference>
<sequence>MILRDALFEAGPVNFIYIAWSDADTLDYIHASSWVPYVGEATAILFDTWITALDAALPLFAHDKPDKRLNSTDARYVESIHTDGGFYGHKKPIGDADFYCNGGQIQPGCSLLLLNVCCHERSVYLRKLSPKIISQPANVMAMKMRFKEYALNSTVVCTWLIKQRSCRIVEFIL</sequence>
<keyword evidence="7" id="KW-1185">Reference proteome</keyword>
<keyword evidence="3" id="KW-0964">Secreted</keyword>
<reference evidence="6 7" key="1">
    <citation type="journal article" date="2019" name="Commun. Biol.">
        <title>The bagworm genome reveals a unique fibroin gene that provides high tensile strength.</title>
        <authorList>
            <person name="Kono N."/>
            <person name="Nakamura H."/>
            <person name="Ohtoshi R."/>
            <person name="Tomita M."/>
            <person name="Numata K."/>
            <person name="Arakawa K."/>
        </authorList>
    </citation>
    <scope>NUCLEOTIDE SEQUENCE [LARGE SCALE GENOMIC DNA]</scope>
</reference>
<evidence type="ECO:0000256" key="3">
    <source>
        <dbReference type="ARBA" id="ARBA00022525"/>
    </source>
</evidence>
<dbReference type="EMBL" id="BGZK01006464">
    <property type="protein sequence ID" value="GBO98895.1"/>
    <property type="molecule type" value="Genomic_DNA"/>
</dbReference>
<evidence type="ECO:0000313" key="7">
    <source>
        <dbReference type="Proteomes" id="UP000299102"/>
    </source>
</evidence>
<dbReference type="GO" id="GO:0016298">
    <property type="term" value="F:lipase activity"/>
    <property type="evidence" value="ECO:0007669"/>
    <property type="project" value="InterPro"/>
</dbReference>
<comment type="caution">
    <text evidence="6">The sequence shown here is derived from an EMBL/GenBank/DDBJ whole genome shotgun (WGS) entry which is preliminary data.</text>
</comment>
<dbReference type="InterPro" id="IPR013818">
    <property type="entry name" value="Lipase"/>
</dbReference>
<evidence type="ECO:0000256" key="2">
    <source>
        <dbReference type="ARBA" id="ARBA00010701"/>
    </source>
</evidence>
<gene>
    <name evidence="6" type="primary">LIPH</name>
    <name evidence="6" type="ORF">EVAR_72459_1</name>
</gene>
<evidence type="ECO:0000313" key="6">
    <source>
        <dbReference type="EMBL" id="GBO98895.1"/>
    </source>
</evidence>
<evidence type="ECO:0000259" key="5">
    <source>
        <dbReference type="Pfam" id="PF00151"/>
    </source>
</evidence>
<evidence type="ECO:0000256" key="1">
    <source>
        <dbReference type="ARBA" id="ARBA00004613"/>
    </source>
</evidence>
<dbReference type="STRING" id="151549.A0A4C1SAM2"/>
<dbReference type="OrthoDB" id="199913at2759"/>
<feature type="domain" description="Lipase" evidence="5">
    <location>
        <begin position="50"/>
        <end position="115"/>
    </location>
</feature>
<comment type="similarity">
    <text evidence="2 4">Belongs to the AB hydrolase superfamily. Lipase family.</text>
</comment>
<dbReference type="PANTHER" id="PTHR11610:SF173">
    <property type="entry name" value="LIPASE DOMAIN-CONTAINING PROTEIN-RELATED"/>
    <property type="match status" value="1"/>
</dbReference>
<protein>
    <submittedName>
        <fullName evidence="6">Lipase member H</fullName>
    </submittedName>
</protein>
<dbReference type="PANTHER" id="PTHR11610">
    <property type="entry name" value="LIPASE"/>
    <property type="match status" value="1"/>
</dbReference>
<proteinExistence type="inferred from homology"/>
<evidence type="ECO:0000256" key="4">
    <source>
        <dbReference type="RuleBase" id="RU004262"/>
    </source>
</evidence>
<dbReference type="SUPFAM" id="SSF53474">
    <property type="entry name" value="alpha/beta-Hydrolases"/>
    <property type="match status" value="1"/>
</dbReference>
<dbReference type="GO" id="GO:0005615">
    <property type="term" value="C:extracellular space"/>
    <property type="evidence" value="ECO:0007669"/>
    <property type="project" value="TreeGrafter"/>
</dbReference>